<evidence type="ECO:0000313" key="3">
    <source>
        <dbReference type="Proteomes" id="UP001152320"/>
    </source>
</evidence>
<accession>A0A9Q1BQF0</accession>
<evidence type="ECO:0000256" key="1">
    <source>
        <dbReference type="SAM" id="MobiDB-lite"/>
    </source>
</evidence>
<protein>
    <submittedName>
        <fullName evidence="2">Uncharacterized protein</fullName>
    </submittedName>
</protein>
<dbReference type="EMBL" id="JAIZAY010000013">
    <property type="protein sequence ID" value="KAJ8030907.1"/>
    <property type="molecule type" value="Genomic_DNA"/>
</dbReference>
<proteinExistence type="predicted"/>
<dbReference type="AlphaFoldDB" id="A0A9Q1BQF0"/>
<feature type="compositionally biased region" description="Polar residues" evidence="1">
    <location>
        <begin position="37"/>
        <end position="74"/>
    </location>
</feature>
<feature type="region of interest" description="Disordered" evidence="1">
    <location>
        <begin position="1"/>
        <end position="85"/>
    </location>
</feature>
<feature type="compositionally biased region" description="Basic and acidic residues" evidence="1">
    <location>
        <begin position="75"/>
        <end position="85"/>
    </location>
</feature>
<feature type="compositionally biased region" description="Basic and acidic residues" evidence="1">
    <location>
        <begin position="18"/>
        <end position="33"/>
    </location>
</feature>
<reference evidence="2" key="1">
    <citation type="submission" date="2021-10" db="EMBL/GenBank/DDBJ databases">
        <title>Tropical sea cucumber genome reveals ecological adaptation and Cuvierian tubules defense mechanism.</title>
        <authorList>
            <person name="Chen T."/>
        </authorList>
    </citation>
    <scope>NUCLEOTIDE SEQUENCE</scope>
    <source>
        <strain evidence="2">Nanhai2018</strain>
        <tissue evidence="2">Muscle</tissue>
    </source>
</reference>
<comment type="caution">
    <text evidence="2">The sequence shown here is derived from an EMBL/GenBank/DDBJ whole genome shotgun (WGS) entry which is preliminary data.</text>
</comment>
<dbReference type="Proteomes" id="UP001152320">
    <property type="component" value="Chromosome 13"/>
</dbReference>
<feature type="compositionally biased region" description="Polar residues" evidence="1">
    <location>
        <begin position="1"/>
        <end position="16"/>
    </location>
</feature>
<sequence>MSSNNWEQSRGNGSRSHNQRERSSRTWEAEIRRHWGNTETTDSTGDVTQPERQVNSQTYTTKGQNLSDNQPTRRSNVDSKRDPSS</sequence>
<organism evidence="2 3">
    <name type="scientific">Holothuria leucospilota</name>
    <name type="common">Black long sea cucumber</name>
    <name type="synonym">Mertensiothuria leucospilota</name>
    <dbReference type="NCBI Taxonomy" id="206669"/>
    <lineage>
        <taxon>Eukaryota</taxon>
        <taxon>Metazoa</taxon>
        <taxon>Echinodermata</taxon>
        <taxon>Eleutherozoa</taxon>
        <taxon>Echinozoa</taxon>
        <taxon>Holothuroidea</taxon>
        <taxon>Aspidochirotacea</taxon>
        <taxon>Aspidochirotida</taxon>
        <taxon>Holothuriidae</taxon>
        <taxon>Holothuria</taxon>
    </lineage>
</organism>
<keyword evidence="3" id="KW-1185">Reference proteome</keyword>
<name>A0A9Q1BQF0_HOLLE</name>
<evidence type="ECO:0000313" key="2">
    <source>
        <dbReference type="EMBL" id="KAJ8030907.1"/>
    </source>
</evidence>
<gene>
    <name evidence="2" type="ORF">HOLleu_27452</name>
</gene>